<accession>A0ACB9F0M9</accession>
<dbReference type="Proteomes" id="UP001055811">
    <property type="component" value="Linkage Group LG03"/>
</dbReference>
<evidence type="ECO:0000313" key="1">
    <source>
        <dbReference type="EMBL" id="KAI3764657.1"/>
    </source>
</evidence>
<sequence>MPLVDRGEGSHTSSRGSGPGNVIRDAGAEPNPPPQPVTMEAIQNLINNLRTELKEDVNNIIDSRMGEPSAHSSFEPKVTMRWIREIEQVMQASKCGEEDQVNYASRQLKDDALVSWNTKYESLGKDVVYGWLWAEFISCLKDKFCLTRDLEKMNEDFLMLKKGDSSVDEYTKKFCDMLPFVGESYPTERSRVNRYVRGLPWNYELEVKKAETLDGAIIAARKRKSVSSSGNLKKKGKSSLSQSRQGSVKKYERLQGKESKRGRVFFVSPDWALQFQLPKQRRRDSGIHSPKEDGATESEDPSLSDHSRGGKGDA</sequence>
<gene>
    <name evidence="1" type="ORF">L2E82_14668</name>
</gene>
<dbReference type="EMBL" id="CM042011">
    <property type="protein sequence ID" value="KAI3764657.1"/>
    <property type="molecule type" value="Genomic_DNA"/>
</dbReference>
<proteinExistence type="predicted"/>
<evidence type="ECO:0000313" key="2">
    <source>
        <dbReference type="Proteomes" id="UP001055811"/>
    </source>
</evidence>
<name>A0ACB9F0M9_CICIN</name>
<protein>
    <submittedName>
        <fullName evidence="1">Uncharacterized protein</fullName>
    </submittedName>
</protein>
<comment type="caution">
    <text evidence="1">The sequence shown here is derived from an EMBL/GenBank/DDBJ whole genome shotgun (WGS) entry which is preliminary data.</text>
</comment>
<reference evidence="2" key="1">
    <citation type="journal article" date="2022" name="Mol. Ecol. Resour.">
        <title>The genomes of chicory, endive, great burdock and yacon provide insights into Asteraceae palaeo-polyploidization history and plant inulin production.</title>
        <authorList>
            <person name="Fan W."/>
            <person name="Wang S."/>
            <person name="Wang H."/>
            <person name="Wang A."/>
            <person name="Jiang F."/>
            <person name="Liu H."/>
            <person name="Zhao H."/>
            <person name="Xu D."/>
            <person name="Zhang Y."/>
        </authorList>
    </citation>
    <scope>NUCLEOTIDE SEQUENCE [LARGE SCALE GENOMIC DNA]</scope>
    <source>
        <strain evidence="2">cv. Punajuju</strain>
    </source>
</reference>
<reference evidence="1 2" key="2">
    <citation type="journal article" date="2022" name="Mol. Ecol. Resour.">
        <title>The genomes of chicory, endive, great burdock and yacon provide insights into Asteraceae paleo-polyploidization history and plant inulin production.</title>
        <authorList>
            <person name="Fan W."/>
            <person name="Wang S."/>
            <person name="Wang H."/>
            <person name="Wang A."/>
            <person name="Jiang F."/>
            <person name="Liu H."/>
            <person name="Zhao H."/>
            <person name="Xu D."/>
            <person name="Zhang Y."/>
        </authorList>
    </citation>
    <scope>NUCLEOTIDE SEQUENCE [LARGE SCALE GENOMIC DNA]</scope>
    <source>
        <strain evidence="2">cv. Punajuju</strain>
        <tissue evidence="1">Leaves</tissue>
    </source>
</reference>
<organism evidence="1 2">
    <name type="scientific">Cichorium intybus</name>
    <name type="common">Chicory</name>
    <dbReference type="NCBI Taxonomy" id="13427"/>
    <lineage>
        <taxon>Eukaryota</taxon>
        <taxon>Viridiplantae</taxon>
        <taxon>Streptophyta</taxon>
        <taxon>Embryophyta</taxon>
        <taxon>Tracheophyta</taxon>
        <taxon>Spermatophyta</taxon>
        <taxon>Magnoliopsida</taxon>
        <taxon>eudicotyledons</taxon>
        <taxon>Gunneridae</taxon>
        <taxon>Pentapetalae</taxon>
        <taxon>asterids</taxon>
        <taxon>campanulids</taxon>
        <taxon>Asterales</taxon>
        <taxon>Asteraceae</taxon>
        <taxon>Cichorioideae</taxon>
        <taxon>Cichorieae</taxon>
        <taxon>Cichoriinae</taxon>
        <taxon>Cichorium</taxon>
    </lineage>
</organism>
<keyword evidence="2" id="KW-1185">Reference proteome</keyword>